<reference evidence="1 2" key="1">
    <citation type="journal article" date="2013" name="ISME J.">
        <title>A metabolic model for members of the genus Tetrasphaera involved in enhanced biological phosphorus removal.</title>
        <authorList>
            <person name="Kristiansen R."/>
            <person name="Nguyen H.T.T."/>
            <person name="Saunders A.M."/>
            <person name="Nielsen J.L."/>
            <person name="Wimmer R."/>
            <person name="Le V.Q."/>
            <person name="McIlroy S.J."/>
            <person name="Petrovski S."/>
            <person name="Seviour R.J."/>
            <person name="Calteau A."/>
            <person name="Nielsen K.L."/>
            <person name="Nielsen P.H."/>
        </authorList>
    </citation>
    <scope>NUCLEOTIDE SEQUENCE [LARGE SCALE GENOMIC DNA]</scope>
    <source>
        <strain evidence="1 2">Ben 74</strain>
    </source>
</reference>
<dbReference type="RefSeq" id="WP_048546279.1">
    <property type="nucleotide sequence ID" value="NZ_HF571038.1"/>
</dbReference>
<keyword evidence="2" id="KW-1185">Reference proteome</keyword>
<evidence type="ECO:0000313" key="1">
    <source>
        <dbReference type="EMBL" id="CCI53910.1"/>
    </source>
</evidence>
<dbReference type="OrthoDB" id="9796999at2"/>
<organism evidence="1 2">
    <name type="scientific">Nostocoides jenkinsii Ben 74</name>
    <dbReference type="NCBI Taxonomy" id="1193518"/>
    <lineage>
        <taxon>Bacteria</taxon>
        <taxon>Bacillati</taxon>
        <taxon>Actinomycetota</taxon>
        <taxon>Actinomycetes</taxon>
        <taxon>Micrococcales</taxon>
        <taxon>Intrasporangiaceae</taxon>
        <taxon>Nostocoides</taxon>
    </lineage>
</organism>
<protein>
    <submittedName>
        <fullName evidence="1">Uncharacterized protein</fullName>
    </submittedName>
</protein>
<proteinExistence type="predicted"/>
<comment type="caution">
    <text evidence="1">The sequence shown here is derived from an EMBL/GenBank/DDBJ whole genome shotgun (WGS) entry which is preliminary data.</text>
</comment>
<evidence type="ECO:0000313" key="2">
    <source>
        <dbReference type="Proteomes" id="UP000035720"/>
    </source>
</evidence>
<dbReference type="Proteomes" id="UP000035720">
    <property type="component" value="Unassembled WGS sequence"/>
</dbReference>
<accession>A0A077MDF8</accession>
<sequence>MVSNPDARGHGSSHGPSVSSVEVIAFATRAELWAWLAEHADSHPGAWVRLTKSGRPTPSVSFHDLLEAGIAYGWSESTRRGYDADSYLQKFTPRRRPGTTSGRNRAIAERLEAAGLMTDAGRAALGL</sequence>
<name>A0A077MDF8_9MICO</name>
<dbReference type="AlphaFoldDB" id="A0A077MDF8"/>
<dbReference type="EMBL" id="CAJC01000162">
    <property type="protein sequence ID" value="CCI53910.1"/>
    <property type="molecule type" value="Genomic_DNA"/>
</dbReference>
<gene>
    <name evidence="1" type="ORF">BN13_500038</name>
</gene>
<dbReference type="STRING" id="1193518.BN13_500038"/>